<evidence type="ECO:0000313" key="5">
    <source>
        <dbReference type="EMBL" id="VCT83458.1"/>
    </source>
</evidence>
<evidence type="ECO:0000313" key="4">
    <source>
        <dbReference type="EMBL" id="PEG30080.1"/>
    </source>
</evidence>
<dbReference type="EMBL" id="PDCJ01000002">
    <property type="protein sequence ID" value="PEG30080.1"/>
    <property type="molecule type" value="Genomic_DNA"/>
</dbReference>
<dbReference type="STRING" id="137838.GCA_001458595_01376"/>
<dbReference type="EC" id="3.1.26.11" evidence="5"/>
<dbReference type="InterPro" id="IPR001279">
    <property type="entry name" value="Metallo-B-lactamas"/>
</dbReference>
<proteinExistence type="predicted"/>
<dbReference type="GO" id="GO:0042781">
    <property type="term" value="F:3'-tRNA processing endoribonuclease activity"/>
    <property type="evidence" value="ECO:0007669"/>
    <property type="project" value="UniProtKB-EC"/>
</dbReference>
<dbReference type="AlphaFoldDB" id="A0A2A7MEU5"/>
<evidence type="ECO:0000313" key="3">
    <source>
        <dbReference type="EMBL" id="CAI3627023.1"/>
    </source>
</evidence>
<evidence type="ECO:0000313" key="7">
    <source>
        <dbReference type="Proteomes" id="UP000431451"/>
    </source>
</evidence>
<keyword evidence="6" id="KW-1185">Reference proteome</keyword>
<evidence type="ECO:0000313" key="2">
    <source>
        <dbReference type="EMBL" id="CAG9710148.1"/>
    </source>
</evidence>
<dbReference type="Pfam" id="PF00753">
    <property type="entry name" value="Lactamase_B"/>
    <property type="match status" value="1"/>
</dbReference>
<accession>A0A2A7MEU5</accession>
<reference evidence="3" key="4">
    <citation type="submission" date="2022-10" db="EMBL/GenBank/DDBJ databases">
        <authorList>
            <person name="Aires J."/>
            <person name="Mesa V."/>
        </authorList>
    </citation>
    <scope>NUCLEOTIDE SEQUENCE</scope>
    <source>
        <strain evidence="3">Clostridium neonatale JD116</strain>
    </source>
</reference>
<reference evidence="2" key="3">
    <citation type="submission" date="2021-10" db="EMBL/GenBank/DDBJ databases">
        <authorList>
            <person name="Mesa V."/>
        </authorList>
    </citation>
    <scope>NUCLEOTIDE SEQUENCE</scope>
    <source>
        <strain evidence="2">CC3_PB</strain>
    </source>
</reference>
<dbReference type="EC" id="3.5.1.-" evidence="2"/>
<keyword evidence="4" id="KW-0378">Hydrolase</keyword>
<name>A0A2A7MEU5_9CLOT</name>
<organism evidence="4 6">
    <name type="scientific">Clostridium neonatale</name>
    <dbReference type="NCBI Taxonomy" id="137838"/>
    <lineage>
        <taxon>Bacteria</taxon>
        <taxon>Bacillati</taxon>
        <taxon>Bacillota</taxon>
        <taxon>Clostridia</taxon>
        <taxon>Eubacteriales</taxon>
        <taxon>Clostridiaceae</taxon>
        <taxon>Clostridium</taxon>
    </lineage>
</organism>
<feature type="domain" description="Metallo-beta-lactamase" evidence="1">
    <location>
        <begin position="21"/>
        <end position="81"/>
    </location>
</feature>
<dbReference type="EMBL" id="UWJD01000001">
    <property type="protein sequence ID" value="VCT83458.1"/>
    <property type="molecule type" value="Genomic_DNA"/>
</dbReference>
<dbReference type="Proteomes" id="UP000220840">
    <property type="component" value="Unassembled WGS sequence"/>
</dbReference>
<dbReference type="InterPro" id="IPR041712">
    <property type="entry name" value="DHPS-like_MBL-fold"/>
</dbReference>
<evidence type="ECO:0000259" key="1">
    <source>
        <dbReference type="Pfam" id="PF00753"/>
    </source>
</evidence>
<dbReference type="SUPFAM" id="SSF56281">
    <property type="entry name" value="Metallo-hydrolase/oxidoreductase"/>
    <property type="match status" value="1"/>
</dbReference>
<reference evidence="4 6" key="1">
    <citation type="submission" date="2017-10" db="EMBL/GenBank/DDBJ databases">
        <title>Effective Description of Clostridium neonatale sp. nov. linked to necrotizing enterocolitis in neonates and a clarification of species assignable to the genus Clostridium (Prazmowski 1880) emend. Lawson and Rainey 2016.</title>
        <authorList>
            <person name="Bernard K."/>
            <person name="Burdz T."/>
            <person name="Wiebe D."/>
            <person name="Balcewich B."/>
            <person name="Alfa M."/>
            <person name="Bernier A.-M."/>
        </authorList>
    </citation>
    <scope>NUCLEOTIDE SEQUENCE [LARGE SCALE GENOMIC DNA]</scope>
    <source>
        <strain evidence="4 6">LCDC99A005</strain>
    </source>
</reference>
<evidence type="ECO:0000313" key="6">
    <source>
        <dbReference type="Proteomes" id="UP000220840"/>
    </source>
</evidence>
<dbReference type="RefSeq" id="WP_058294245.1">
    <property type="nucleotide sequence ID" value="NZ_CAKJVE010000004.1"/>
</dbReference>
<dbReference type="GO" id="GO:0016740">
    <property type="term" value="F:transferase activity"/>
    <property type="evidence" value="ECO:0007669"/>
    <property type="project" value="TreeGrafter"/>
</dbReference>
<dbReference type="InterPro" id="IPR052926">
    <property type="entry name" value="Metallo-beta-lactamase_dom"/>
</dbReference>
<dbReference type="EMBL" id="CAMTCP010000241">
    <property type="protein sequence ID" value="CAI3627023.1"/>
    <property type="molecule type" value="Genomic_DNA"/>
</dbReference>
<dbReference type="PANTHER" id="PTHR13754">
    <property type="entry name" value="METALLO-BETA-LACTAMASE SUPERFAMILY PROTEIN"/>
    <property type="match status" value="1"/>
</dbReference>
<dbReference type="InterPro" id="IPR036866">
    <property type="entry name" value="RibonucZ/Hydroxyglut_hydro"/>
</dbReference>
<dbReference type="PANTHER" id="PTHR13754:SF18">
    <property type="entry name" value="7,8-DIHYDROPTERIN-6-METHYL-4-(BETA-D-RIBOFURANOSYL)-AMINOBENZENE-5'-PHOSPHATE SYNTHASE"/>
    <property type="match status" value="1"/>
</dbReference>
<gene>
    <name evidence="5" type="primary">rbn_1</name>
    <name evidence="3" type="ORF">CNEO2_430017</name>
    <name evidence="2" type="ORF">CNEO_44612</name>
    <name evidence="5" type="ORF">CNEONATNEC25_01054</name>
    <name evidence="4" type="ORF">CQ394_15690</name>
</gene>
<dbReference type="CDD" id="cd07713">
    <property type="entry name" value="DHPS-like_MBL-fold"/>
    <property type="match status" value="1"/>
</dbReference>
<protein>
    <submittedName>
        <fullName evidence="2">Aminobenzoyl-glutamate hydrolase AbgA</fullName>
        <ecNumber evidence="2">3.5.1.-</ecNumber>
    </submittedName>
    <submittedName>
        <fullName evidence="4">MBL fold metallo-hydrolase</fullName>
    </submittedName>
    <submittedName>
        <fullName evidence="5">Ribonuclease BN</fullName>
        <ecNumber evidence="5">3.1.26.11</ecNumber>
    </submittedName>
</protein>
<dbReference type="OrthoDB" id="9803916at2"/>
<dbReference type="Proteomes" id="UP001189143">
    <property type="component" value="Unassembled WGS sequence"/>
</dbReference>
<dbReference type="Proteomes" id="UP000789738">
    <property type="component" value="Unassembled WGS sequence"/>
</dbReference>
<dbReference type="Proteomes" id="UP000431451">
    <property type="component" value="Unassembled WGS sequence"/>
</dbReference>
<sequence length="269" mass="30859">MKLKVLVDNNTYIDEYYLGEPAVSYYIEDEDVKLLLDVGYSDIFLKNASKMNIDLSELDSIIISHGHDDHTLGLKYYFNQNYNDDISLIAHPDAFYYKMYDDLKICSPYSKDEISEKCALILSRTPIKISKNITFLGEIPSSNTFEKRKIIGKTLINNKFVDDYVLDDSALVYKNDKGIYIITGCSHSGICNICEYAKNICNDDRIIGIIGGFHLFDLCEQAYKTIEYFKNNNIKELYPCHCTSFSVKAEINKYIPVKEVGVGLELNWI</sequence>
<reference evidence="5 7" key="2">
    <citation type="submission" date="2018-06" db="EMBL/GenBank/DDBJ databases">
        <authorList>
            <consortium name="IHU Genomes"/>
        </authorList>
    </citation>
    <scope>NUCLEOTIDE SEQUENCE [LARGE SCALE GENOMIC DNA]</scope>
    <source>
        <strain evidence="5 7">NEC25</strain>
    </source>
</reference>
<dbReference type="Gene3D" id="3.60.15.10">
    <property type="entry name" value="Ribonuclease Z/Hydroxyacylglutathione hydrolase-like"/>
    <property type="match status" value="1"/>
</dbReference>
<dbReference type="EMBL" id="CAKJVE010000004">
    <property type="protein sequence ID" value="CAG9710148.1"/>
    <property type="molecule type" value="Genomic_DNA"/>
</dbReference>